<dbReference type="GO" id="GO:0015031">
    <property type="term" value="P:protein transport"/>
    <property type="evidence" value="ECO:0007669"/>
    <property type="project" value="UniProtKB-KW"/>
</dbReference>
<dbReference type="InterPro" id="IPR053716">
    <property type="entry name" value="Flag_assembly_chemotaxis_eff"/>
</dbReference>
<dbReference type="RefSeq" id="WP_158357256.1">
    <property type="nucleotide sequence ID" value="NZ_CP034876.1"/>
</dbReference>
<name>A0A4D6Y473_9GAMM</name>
<accession>A0A4D6Y473</accession>
<gene>
    <name evidence="11" type="ORF">D9V68_00385</name>
</gene>
<keyword evidence="9" id="KW-0472">Membrane</keyword>
<keyword evidence="8" id="KW-0653">Protein transport</keyword>
<evidence type="ECO:0000256" key="5">
    <source>
        <dbReference type="ARBA" id="ARBA00022475"/>
    </source>
</evidence>
<keyword evidence="10" id="KW-1006">Bacterial flagellum protein export</keyword>
<dbReference type="GO" id="GO:0005886">
    <property type="term" value="C:plasma membrane"/>
    <property type="evidence" value="ECO:0007669"/>
    <property type="project" value="UniProtKB-SubCell"/>
</dbReference>
<sequence length="156" mass="19327">MKYKKNLFSILENIEQKKIEKEIINIKNLYMQKKQNNKQLNLLSDYQKEYVKKIDDYLRLGVFVYHWKDYNNFILLLDVIIKDNINIIKKNQRIIQESLQRWFNNEQKLKIWKHLHKKSSKHTLKVIKIKEQAVHDNYTQLKFFKKDNYYNVKSYL</sequence>
<dbReference type="AlphaFoldDB" id="A0A4D6Y473"/>
<proteinExistence type="inferred from homology"/>
<reference evidence="11 12" key="1">
    <citation type="submission" date="2018-12" db="EMBL/GenBank/DDBJ databases">
        <authorList>
            <person name="Chong R.A."/>
        </authorList>
    </citation>
    <scope>NUCLEOTIDE SEQUENCE [LARGE SCALE GENOMIC DNA]</scope>
    <source>
        <strain evidence="11 12">Hla</strain>
    </source>
</reference>
<evidence type="ECO:0000256" key="7">
    <source>
        <dbReference type="ARBA" id="ARBA00022795"/>
    </source>
</evidence>
<dbReference type="InterPro" id="IPR012823">
    <property type="entry name" value="Flagell_FliJ"/>
</dbReference>
<evidence type="ECO:0000256" key="9">
    <source>
        <dbReference type="ARBA" id="ARBA00023136"/>
    </source>
</evidence>
<organism evidence="11 12">
    <name type="scientific">Buchnera aphidicola</name>
    <name type="common">Hyperomyzus lactucae</name>
    <dbReference type="NCBI Taxonomy" id="1241860"/>
    <lineage>
        <taxon>Bacteria</taxon>
        <taxon>Pseudomonadati</taxon>
        <taxon>Pseudomonadota</taxon>
        <taxon>Gammaproteobacteria</taxon>
        <taxon>Enterobacterales</taxon>
        <taxon>Erwiniaceae</taxon>
        <taxon>Buchnera</taxon>
    </lineage>
</organism>
<dbReference type="EMBL" id="CP034876">
    <property type="protein sequence ID" value="QCI20820.1"/>
    <property type="molecule type" value="Genomic_DNA"/>
</dbReference>
<comment type="subcellular location">
    <subcellularLocation>
        <location evidence="1">Cell membrane</location>
        <topology evidence="1">Peripheral membrane protein</topology>
        <orientation evidence="1">Cytoplasmic side</orientation>
    </subcellularLocation>
</comment>
<protein>
    <recommendedName>
        <fullName evidence="3">Flagellar FliJ protein</fullName>
    </recommendedName>
</protein>
<evidence type="ECO:0000256" key="8">
    <source>
        <dbReference type="ARBA" id="ARBA00022927"/>
    </source>
</evidence>
<keyword evidence="6" id="KW-0145">Chemotaxis</keyword>
<evidence type="ECO:0000256" key="2">
    <source>
        <dbReference type="ARBA" id="ARBA00010004"/>
    </source>
</evidence>
<keyword evidence="11" id="KW-0966">Cell projection</keyword>
<dbReference type="GO" id="GO:0071973">
    <property type="term" value="P:bacterial-type flagellum-dependent cell motility"/>
    <property type="evidence" value="ECO:0007669"/>
    <property type="project" value="InterPro"/>
</dbReference>
<dbReference type="OrthoDB" id="6554218at2"/>
<dbReference type="PANTHER" id="PTHR38786:SF1">
    <property type="entry name" value="FLAGELLAR FLIJ PROTEIN"/>
    <property type="match status" value="1"/>
</dbReference>
<evidence type="ECO:0000256" key="6">
    <source>
        <dbReference type="ARBA" id="ARBA00022500"/>
    </source>
</evidence>
<keyword evidence="4" id="KW-0813">Transport</keyword>
<dbReference type="InterPro" id="IPR052570">
    <property type="entry name" value="FliJ"/>
</dbReference>
<evidence type="ECO:0000313" key="11">
    <source>
        <dbReference type="EMBL" id="QCI20820.1"/>
    </source>
</evidence>
<reference evidence="11 12" key="2">
    <citation type="submission" date="2019-05" db="EMBL/GenBank/DDBJ databases">
        <title>Genome evolution of the obligate endosymbiont Buchnera aphidicola.</title>
        <authorList>
            <person name="Moran N.A."/>
        </authorList>
    </citation>
    <scope>NUCLEOTIDE SEQUENCE [LARGE SCALE GENOMIC DNA]</scope>
    <source>
        <strain evidence="11 12">Hla</strain>
    </source>
</reference>
<dbReference type="GO" id="GO:0044781">
    <property type="term" value="P:bacterial-type flagellum organization"/>
    <property type="evidence" value="ECO:0007669"/>
    <property type="project" value="UniProtKB-KW"/>
</dbReference>
<dbReference type="Pfam" id="PF02050">
    <property type="entry name" value="FliJ"/>
    <property type="match status" value="1"/>
</dbReference>
<dbReference type="GO" id="GO:0009288">
    <property type="term" value="C:bacterial-type flagellum"/>
    <property type="evidence" value="ECO:0007669"/>
    <property type="project" value="InterPro"/>
</dbReference>
<dbReference type="Proteomes" id="UP000298738">
    <property type="component" value="Chromosome"/>
</dbReference>
<evidence type="ECO:0000256" key="3">
    <source>
        <dbReference type="ARBA" id="ARBA00020392"/>
    </source>
</evidence>
<evidence type="ECO:0000313" key="12">
    <source>
        <dbReference type="Proteomes" id="UP000298738"/>
    </source>
</evidence>
<evidence type="ECO:0000256" key="10">
    <source>
        <dbReference type="ARBA" id="ARBA00023225"/>
    </source>
</evidence>
<dbReference type="GO" id="GO:0006935">
    <property type="term" value="P:chemotaxis"/>
    <property type="evidence" value="ECO:0007669"/>
    <property type="project" value="UniProtKB-KW"/>
</dbReference>
<keyword evidence="7" id="KW-1005">Bacterial flagellum biogenesis</keyword>
<dbReference type="Gene3D" id="1.10.287.1700">
    <property type="match status" value="1"/>
</dbReference>
<evidence type="ECO:0000256" key="4">
    <source>
        <dbReference type="ARBA" id="ARBA00022448"/>
    </source>
</evidence>
<keyword evidence="11" id="KW-0969">Cilium</keyword>
<keyword evidence="5" id="KW-1003">Cell membrane</keyword>
<keyword evidence="11" id="KW-0282">Flagellum</keyword>
<dbReference type="PANTHER" id="PTHR38786">
    <property type="entry name" value="FLAGELLAR FLIJ PROTEIN"/>
    <property type="match status" value="1"/>
</dbReference>
<evidence type="ECO:0000256" key="1">
    <source>
        <dbReference type="ARBA" id="ARBA00004413"/>
    </source>
</evidence>
<comment type="similarity">
    <text evidence="2">Belongs to the FliJ family.</text>
</comment>